<protein>
    <submittedName>
        <fullName evidence="2">DUF898 domain-containing protein</fullName>
    </submittedName>
</protein>
<feature type="transmembrane region" description="Helical" evidence="1">
    <location>
        <begin position="108"/>
        <end position="126"/>
    </location>
</feature>
<dbReference type="InterPro" id="IPR010295">
    <property type="entry name" value="DUF898"/>
</dbReference>
<name>A0ABT0KSV5_9GAMM</name>
<comment type="caution">
    <text evidence="2">The sequence shown here is derived from an EMBL/GenBank/DDBJ whole genome shotgun (WGS) entry which is preliminary data.</text>
</comment>
<sequence>MSNLDSAQGTSATSVNAITPSTKTSFKFHGIGGEFFGIWIVNMLLTMVTFGIYSAWAKVRTHCYFYSNTELGGDRFEYLATPMQILIGRIIAVVLLIGWAILNAINPIIAIALAVILMFATPFLAVRNMRFDARMTRFRNVRFNFEGSYAGAYLQLLVKPLLAYLIVIAGPMAIAAGSKFLSDELIGVGVVVAVLFFFAAMVFCYAWVSAGIAQYMVNGYRYGTKAFQAELNIREYMKIALKAMALFMGAMVASTLIAFAFGFMFGVMDSIVELIKNGFKGSDAMQDGQAMGYMMLIVSYFFMLALSMVIAAYVKVCTRNYMFNETKLDGELQMRSNMALGSFLALVVTNFLLVIVTFGFGIAWAEVRSAKYMASVTEVEGDLSLVHAHDHNEQSDAAIADEVAGAFDINIGIV</sequence>
<evidence type="ECO:0000256" key="1">
    <source>
        <dbReference type="SAM" id="Phobius"/>
    </source>
</evidence>
<dbReference type="Pfam" id="PF05987">
    <property type="entry name" value="DUF898"/>
    <property type="match status" value="1"/>
</dbReference>
<gene>
    <name evidence="2" type="ORF">L2737_16635</name>
</gene>
<accession>A0ABT0KSV5</accession>
<keyword evidence="3" id="KW-1185">Reference proteome</keyword>
<feature type="transmembrane region" description="Helical" evidence="1">
    <location>
        <begin position="186"/>
        <end position="208"/>
    </location>
</feature>
<keyword evidence="1" id="KW-0472">Membrane</keyword>
<evidence type="ECO:0000313" key="2">
    <source>
        <dbReference type="EMBL" id="MCL1046926.1"/>
    </source>
</evidence>
<feature type="transmembrane region" description="Helical" evidence="1">
    <location>
        <begin position="78"/>
        <end position="102"/>
    </location>
</feature>
<keyword evidence="1" id="KW-1133">Transmembrane helix</keyword>
<dbReference type="RefSeq" id="WP_248956462.1">
    <property type="nucleotide sequence ID" value="NZ_JAKIKU010000010.1"/>
</dbReference>
<feature type="transmembrane region" description="Helical" evidence="1">
    <location>
        <begin position="343"/>
        <end position="365"/>
    </location>
</feature>
<dbReference type="Proteomes" id="UP001202134">
    <property type="component" value="Unassembled WGS sequence"/>
</dbReference>
<feature type="transmembrane region" description="Helical" evidence="1">
    <location>
        <begin position="244"/>
        <end position="272"/>
    </location>
</feature>
<feature type="transmembrane region" description="Helical" evidence="1">
    <location>
        <begin position="36"/>
        <end position="57"/>
    </location>
</feature>
<organism evidence="2 3">
    <name type="scientific">Shewanella electrodiphila</name>
    <dbReference type="NCBI Taxonomy" id="934143"/>
    <lineage>
        <taxon>Bacteria</taxon>
        <taxon>Pseudomonadati</taxon>
        <taxon>Pseudomonadota</taxon>
        <taxon>Gammaproteobacteria</taxon>
        <taxon>Alteromonadales</taxon>
        <taxon>Shewanellaceae</taxon>
        <taxon>Shewanella</taxon>
    </lineage>
</organism>
<proteinExistence type="predicted"/>
<evidence type="ECO:0000313" key="3">
    <source>
        <dbReference type="Proteomes" id="UP001202134"/>
    </source>
</evidence>
<dbReference type="EMBL" id="JAKIKU010000010">
    <property type="protein sequence ID" value="MCL1046926.1"/>
    <property type="molecule type" value="Genomic_DNA"/>
</dbReference>
<reference evidence="2 3" key="1">
    <citation type="submission" date="2022-01" db="EMBL/GenBank/DDBJ databases">
        <title>Whole genome-based taxonomy of the Shewanellaceae.</title>
        <authorList>
            <person name="Martin-Rodriguez A.J."/>
        </authorList>
    </citation>
    <scope>NUCLEOTIDE SEQUENCE [LARGE SCALE GENOMIC DNA]</scope>
    <source>
        <strain evidence="2 3">DSM 24955</strain>
    </source>
</reference>
<feature type="transmembrane region" description="Helical" evidence="1">
    <location>
        <begin position="147"/>
        <end position="174"/>
    </location>
</feature>
<keyword evidence="1" id="KW-0812">Transmembrane</keyword>
<feature type="transmembrane region" description="Helical" evidence="1">
    <location>
        <begin position="292"/>
        <end position="314"/>
    </location>
</feature>